<name>A0ACB6RHT6_9PLEO</name>
<evidence type="ECO:0000313" key="2">
    <source>
        <dbReference type="Proteomes" id="UP000799755"/>
    </source>
</evidence>
<evidence type="ECO:0000313" key="1">
    <source>
        <dbReference type="EMBL" id="KAF2478077.1"/>
    </source>
</evidence>
<sequence length="3838" mass="421114">MLMPDSARQEPSVGCEIPSDIQIPAVHPHMRPESEVEGERDVPMLEQPSQQFLEGQPTTTAQEAAMEPQVLPAAEESAIDRTVQEPSVGLSTEQRTEVPTEDDWPITTPKKTKKGKKEKKDKRQSAPLDWIDEPESKSSEIPEEVPDKPLQQPPESAGILETKEINDEFTPTPQPLAIPHDIAERPLREDYQPDIAPEVVEPPLPEANLPSTLDEVREQSTQGGIARGEPAPQREVVQETPRKPEEDNLWAPPSRKASKNGKKWKNAKDAPSLDLHEDPSTPSASEPELPIKPSMSLQSTEPIPIPENIPEPAINKDIQTDEPVVPWSSLSKKSKKDKKKGKKSKPASGAATPIAEKDAEMLEESPLGKDIAEVPSVAQLEESQVQTISPDIKIPEDERPGEIHVPSYEDELPISIEDEPTHPTLPQDIPAPSEQVEEPERSPAEDSKFPLSWSESKKRGKKDKKNKKSRNGGDDAILEDAPESTILLRPDLDQAMSILEEREPEKLKIQSEAEQLPRISQDDEVKLMRSVSPPQSPLLGGKHEHLGSQFEREILTSSVEDAETKPQHSTSTSRSPVLMQQPYKLEAEAQTESLPTHGQAVIVESRRVASPPRPPALEPMQDLQQAESENVLALSTQSQATASLVPDELPPPSSPAFDKGVFHDLPTQTPEPADVPRDVQVPSHQTDSPATPLSPSTKALQDDIADFKQRLEVLDEALQTADELSASQPSSIFDPVSKLGKKDKKGKKAKGSAFHWPEPTTPGVEAVNVLKAEERVQEEESTLVEVPARKLSKKNKKAKAAALSWDEENAPVLETQEPIIEEPEVVDTPEIPSETQDIQTEGTSDFATPTRKLSKKDKKKAKPASLTWDEPQEERIPVSEMKEPIAHEPEVFKNLDIPSEIQASQAEETSGFSTPTRKLSKNDREKAAKAMAFEFAEQSTIDNEPMPLLETQENHQKEVDSVLSEAQITLQDETRPKLEPTIIPEVQEPVMDEGPTLSRKRSKKDKKSKGVVIWEEPVPDPPKTPTLSDQSLGRTEVEPLPTEPQGIVTAERPTVSRKLSKKDKRKAKQTSLSWDEPATSSSDLVNLPESQEMLDAGKDESELTLVAQASDMPQDKASGFSTPTRKLTKKDKKKAKTVATSLEESAELRSQPSSIPDVQESVKKQESSFGGEEEGVTHRKDFPQDIISNLGDAQELPPPNEQHVETLILEQQMEASLASHPFQAPTEQQIEGPLLEPQAKTPKSEWEIETPSEPQIEIPSATAVAKPKEPAKEPELDVPKTAMEDELVVTPALTRKQSKKDKKKKGKAAATFDWTEDAPGLEEPIAISEPQASVDQDALVDDFAPVSSKKGKKKGKTAAFNRTVPAPALEEPPTVSEPQASVDPNALVDDLSPVSSKKDKKGKAAAFDQTEQAPALEEPTAISDPQASVDRDALVDDFAPVSSKKDKKKGKTAAFNRTELAPALEEPPTVSEPQASVDRNALVDDLAPVSSKKDKKDKAATLDWTEDAPALEEPTTISKPQASSVDRDSLVDDFTPVSSKKDKKGKSTASNQTEPAPALEEPATVSEPHVSLDQDALVDDSASALNKKEKKNSKKRASGFGWTTAEERESASVPEPQTTQTKPPQLNAEQPTVGVVPVISETQEQIQDIPVVNAPVSGPLPGKMQSEEAVESNIPQTDVAPIVPISLLKIEDPSMHVLTDQPKLEPEFKFTPKTNKKEKRKSKRATAAFEESLEAVGSHTLAGSANPIIEQPAPFQAAPTDQLAKKDVSTLLAEPEILTPANEASDIAFPTKKSKKEKRKSKKGNVAIEEFAQPAELLDEQEYIEQSVRDIHTPTLSTEARETVDIDTSKALNTKEHIVPSTSVEVTQPPCPEPEISSFSPIDAKPAKRRGMIGKLAAMFEQDTLAEQERPPIVRPWSRASKKEAKIETTTPESAPETVLVPQTEAPARASGATLIRNLEEESPPHHVLERMELGGQSKAVPVEEPIINHDLPEELAAHVVPEEMDLGKEIKEEVIVKDIAPHPFTVPRASSPDKTTDFSAAVMAGLAESGFNTDLVLKDPSFHRSTSPPGTRDISPEEDIAIARKEASKSKLGDLGRTSPIPVSPKSQPVTEVPAEVPHTEVATASTHNPSFDPIDVVNDPFFSRRKTPPGVLEEGDPEELWMSSKKVKKGKRKRASAPITPVESGIPGAEQAGMIPMELEDKVETDGKRFIEPSADLGTVSAEPDHQVEPIVLSGEKGLRETIAEPIATALVKPPKTTHDTPVATTFTEQQAHAESAGPVSFEQPTFEPVESSDATPIEEEPEPPLTTSKKKGKKAKKDKKRASLAQDNIETSIVDDPVVEVQAVLPLAVETPADLNGRDMQSEKPALASTFESKSRALPEHGDLADTLGDKSSFDVAHNANVHLHEDQPKPTFDESKIQSNVIEPVLPHEVNEKPLEEQVLTPSAEPETIGDIWDEQSRKKGKKGKGKSKRSSTPERPFEPKTLSGAVTPRADVTNLTREIETDVVEDDQPLETDDWTSSKKKGKKGKKGKSGSTALLATSATALGSIALGKSDSIKQTQEDRGAMINEALEPMGSGAYEPPSMFDEGQKYLDEVKGSDYPLLEVATKKVDLLPVEQLETVRDDMMDQTGEWALPSKKDGKKGKRGADNVEQESRKFKEPGIEQLGKTAGEDTFGGEGFEQGLSTHDETIEQSRERVTEVAHVDVPDPLVDPHKGNTIHSEVSTHELRDSMGKNISPPRQPTGLFPSVECIKRRVPSPEGQPEEKRVHLSEPAPKKSEVSVEMPQAEYELAPIRQAPDPVIRGVPDIEPPYQTTDKSIAEASTVPTSSRDRSPIIEPTWSFGGVRDSAVHVSDSPLLSAGSRFESNARDSGYHDAGYSPSMPQGSSEPVKELHYEGKTKDTQDRKSDYSIVERTIHEDPGVEPRSRSPSLPEPSSFIGSITSPSAVDSATKERTSYLFNSSPSTRGYVESPLAAVKARQHDIVPEASPLKHPKDVKDNSKHVKDSQAKSHKESEESRHSTARSRSKDRSSPTRQTPIREPPPSIFGDPRERQSEKSATYSTPRHMKSPNPQLDTIKESSPDDSPLHKKGRPISDVGAPERGVKSARRSESPKPFSERLKSPPPVTPTPSSRKPSSRKPIPPTLETSPADTPSKDTPWHQVHEGVDRSMALSPARRLRSPAVTDPTKQRMGEQRSPSVLSDRSTGGVARHKTPDHFQALSPASNRSATPPLRRVDRSLSGDLRSRASLGEVQARDTKNAQPDLTDIAIAAGATAAIAAIASSSKYDPVRHKGKGRADMSDVYEAWGEAQGSPMSPTRPPSVRKRQSMQIMDLTTQLEQLAAQNRSLEEAKAKAEESMQAAQYQQDVDNQVIQETIQARDQEIHQKDIDIAQLRDTLRTLQGEVTRLTQLNNTLTEANHNLTNDTNERYAQLQSEGQQVHQQWQQSTRELEDLRTQHNQLTSGMQDALRAEIGLAIDERNAEIERLKTELATATDKIKTLQRQIQASKQGDSFLVVRDEDYFDSACQQLCQHVQQWVLRFSKLSDSRACRLSSDVARDHKLDSATREKIETRLDNAILDGSDVDMLLADRVKRRDVFMSVVMTMIWEYVFTRYLFGMDREQRQKLKSLEKTLSEVGPTRAVAQWRAITLTLLSKRDPFIQQRKQDTEAVVQEIYSTLSTLLPPASHLQKQIQESLRNVMRLAVELSIEMRTQRAEYIMLPPLQPEYDTNGDLIAKVTFNASLMNERSGETSSNDQLEARGAVVKIVLFPLVVKKGDDFGEGEDEIVVCPAQVLVARATNKKVVRVLSGAMSIDSRQRSVMSLAPESSVMDLDGGNMI</sequence>
<dbReference type="Proteomes" id="UP000799755">
    <property type="component" value="Unassembled WGS sequence"/>
</dbReference>
<accession>A0ACB6RHT6</accession>
<keyword evidence="2" id="KW-1185">Reference proteome</keyword>
<proteinExistence type="predicted"/>
<comment type="caution">
    <text evidence="1">The sequence shown here is derived from an EMBL/GenBank/DDBJ whole genome shotgun (WGS) entry which is preliminary data.</text>
</comment>
<gene>
    <name evidence="1" type="ORF">BDR25DRAFT_7658</name>
</gene>
<dbReference type="EMBL" id="MU003492">
    <property type="protein sequence ID" value="KAF2478077.1"/>
    <property type="molecule type" value="Genomic_DNA"/>
</dbReference>
<organism evidence="1 2">
    <name type="scientific">Lindgomyces ingoldianus</name>
    <dbReference type="NCBI Taxonomy" id="673940"/>
    <lineage>
        <taxon>Eukaryota</taxon>
        <taxon>Fungi</taxon>
        <taxon>Dikarya</taxon>
        <taxon>Ascomycota</taxon>
        <taxon>Pezizomycotina</taxon>
        <taxon>Dothideomycetes</taxon>
        <taxon>Pleosporomycetidae</taxon>
        <taxon>Pleosporales</taxon>
        <taxon>Lindgomycetaceae</taxon>
        <taxon>Lindgomyces</taxon>
    </lineage>
</organism>
<protein>
    <submittedName>
        <fullName evidence="1">Uncharacterized protein</fullName>
    </submittedName>
</protein>
<reference evidence="1" key="1">
    <citation type="journal article" date="2020" name="Stud. Mycol.">
        <title>101 Dothideomycetes genomes: a test case for predicting lifestyles and emergence of pathogens.</title>
        <authorList>
            <person name="Haridas S."/>
            <person name="Albert R."/>
            <person name="Binder M."/>
            <person name="Bloem J."/>
            <person name="Labutti K."/>
            <person name="Salamov A."/>
            <person name="Andreopoulos B."/>
            <person name="Baker S."/>
            <person name="Barry K."/>
            <person name="Bills G."/>
            <person name="Bluhm B."/>
            <person name="Cannon C."/>
            <person name="Castanera R."/>
            <person name="Culley D."/>
            <person name="Daum C."/>
            <person name="Ezra D."/>
            <person name="Gonzalez J."/>
            <person name="Henrissat B."/>
            <person name="Kuo A."/>
            <person name="Liang C."/>
            <person name="Lipzen A."/>
            <person name="Lutzoni F."/>
            <person name="Magnuson J."/>
            <person name="Mondo S."/>
            <person name="Nolan M."/>
            <person name="Ohm R."/>
            <person name="Pangilinan J."/>
            <person name="Park H.-J."/>
            <person name="Ramirez L."/>
            <person name="Alfaro M."/>
            <person name="Sun H."/>
            <person name="Tritt A."/>
            <person name="Yoshinaga Y."/>
            <person name="Zwiers L.-H."/>
            <person name="Turgeon B."/>
            <person name="Goodwin S."/>
            <person name="Spatafora J."/>
            <person name="Crous P."/>
            <person name="Grigoriev I."/>
        </authorList>
    </citation>
    <scope>NUCLEOTIDE SEQUENCE</scope>
    <source>
        <strain evidence="1">ATCC 200398</strain>
    </source>
</reference>